<keyword evidence="3" id="KW-0560">Oxidoreductase</keyword>
<dbReference type="InterPro" id="IPR020904">
    <property type="entry name" value="Sc_DH/Rdtase_CS"/>
</dbReference>
<dbReference type="Pfam" id="PF13561">
    <property type="entry name" value="adh_short_C2"/>
    <property type="match status" value="1"/>
</dbReference>
<dbReference type="PRINTS" id="PR00080">
    <property type="entry name" value="SDRFAMILY"/>
</dbReference>
<protein>
    <submittedName>
        <fullName evidence="4">SDR family oxidoreductase</fullName>
    </submittedName>
</protein>
<evidence type="ECO:0000256" key="2">
    <source>
        <dbReference type="ARBA" id="ARBA00022857"/>
    </source>
</evidence>
<dbReference type="FunFam" id="3.40.50.720:FF:000084">
    <property type="entry name" value="Short-chain dehydrogenase reductase"/>
    <property type="match status" value="1"/>
</dbReference>
<dbReference type="PANTHER" id="PTHR43618:SF8">
    <property type="entry name" value="7ALPHA-HYDROXYSTEROID DEHYDROGENASE"/>
    <property type="match status" value="1"/>
</dbReference>
<dbReference type="SUPFAM" id="SSF51735">
    <property type="entry name" value="NAD(P)-binding Rossmann-fold domains"/>
    <property type="match status" value="1"/>
</dbReference>
<organism evidence="4 5">
    <name type="scientific">Spongiibacter nanhainus</name>
    <dbReference type="NCBI Taxonomy" id="2794344"/>
    <lineage>
        <taxon>Bacteria</taxon>
        <taxon>Pseudomonadati</taxon>
        <taxon>Pseudomonadota</taxon>
        <taxon>Gammaproteobacteria</taxon>
        <taxon>Cellvibrionales</taxon>
        <taxon>Spongiibacteraceae</taxon>
        <taxon>Spongiibacter</taxon>
    </lineage>
</organism>
<dbReference type="GO" id="GO:0016491">
    <property type="term" value="F:oxidoreductase activity"/>
    <property type="evidence" value="ECO:0007669"/>
    <property type="project" value="UniProtKB-KW"/>
</dbReference>
<evidence type="ECO:0000256" key="3">
    <source>
        <dbReference type="ARBA" id="ARBA00023002"/>
    </source>
</evidence>
<comment type="similarity">
    <text evidence="1">Belongs to the short-chain dehydrogenases/reductases (SDR) family.</text>
</comment>
<dbReference type="InterPro" id="IPR002347">
    <property type="entry name" value="SDR_fam"/>
</dbReference>
<name>A0A7T4R082_9GAMM</name>
<keyword evidence="5" id="KW-1185">Reference proteome</keyword>
<dbReference type="RefSeq" id="WP_198569514.1">
    <property type="nucleotide sequence ID" value="NZ_CP066167.1"/>
</dbReference>
<keyword evidence="2" id="KW-0521">NADP</keyword>
<evidence type="ECO:0000313" key="4">
    <source>
        <dbReference type="EMBL" id="QQD18016.1"/>
    </source>
</evidence>
<dbReference type="AlphaFoldDB" id="A0A7T4R082"/>
<evidence type="ECO:0000313" key="5">
    <source>
        <dbReference type="Proteomes" id="UP000596063"/>
    </source>
</evidence>
<dbReference type="Proteomes" id="UP000596063">
    <property type="component" value="Chromosome"/>
</dbReference>
<sequence length="260" mass="27866">MLNEMFGLQGRVAVVTGGAKGLGAWMSQALLSVGATVYVTSRKSADCDRFADEMNGRDYQGRCVSLPYDLADLRQIEQFASELQGREQKLDILVNNAGTTWGNALGEFPEKGWDRVMDLNLKAPFFLVQALLPLIKKAGDAGMPARIVNVGSSEGLHAPLLGNYSYSASKAGLHHLTRHLARHLAAEHINVNAIVPGAFLTKMMEQTGPEVMDKVVGEIPLRRMGEQGDIEGAVLLLCSAAGKYVTGAVLPVDGGWSGCL</sequence>
<dbReference type="InterPro" id="IPR036291">
    <property type="entry name" value="NAD(P)-bd_dom_sf"/>
</dbReference>
<dbReference type="PROSITE" id="PS00061">
    <property type="entry name" value="ADH_SHORT"/>
    <property type="match status" value="1"/>
</dbReference>
<dbReference type="PANTHER" id="PTHR43618">
    <property type="entry name" value="7-ALPHA-HYDROXYSTEROID DEHYDROGENASE"/>
    <property type="match status" value="1"/>
</dbReference>
<dbReference type="InterPro" id="IPR052178">
    <property type="entry name" value="Sec_Metab_Biosynth_SDR"/>
</dbReference>
<dbReference type="PRINTS" id="PR00081">
    <property type="entry name" value="GDHRDH"/>
</dbReference>
<dbReference type="Gene3D" id="3.40.50.720">
    <property type="entry name" value="NAD(P)-binding Rossmann-like Domain"/>
    <property type="match status" value="1"/>
</dbReference>
<accession>A0A7T4R082</accession>
<dbReference type="EMBL" id="CP066167">
    <property type="protein sequence ID" value="QQD18016.1"/>
    <property type="molecule type" value="Genomic_DNA"/>
</dbReference>
<reference evidence="4 5" key="1">
    <citation type="submission" date="2020-12" db="EMBL/GenBank/DDBJ databases">
        <authorList>
            <person name="Shan Y."/>
        </authorList>
    </citation>
    <scope>NUCLEOTIDE SEQUENCE [LARGE SCALE GENOMIC DNA]</scope>
    <source>
        <strain evidence="5">csc3.9</strain>
    </source>
</reference>
<proteinExistence type="inferred from homology"/>
<evidence type="ECO:0000256" key="1">
    <source>
        <dbReference type="ARBA" id="ARBA00006484"/>
    </source>
</evidence>
<gene>
    <name evidence="4" type="ORF">I6N98_17000</name>
</gene>
<dbReference type="KEGG" id="snan:I6N98_17000"/>